<name>A0A6H5HXV6_9HEMI</name>
<sequence length="118" mass="12830">MSNDILPNGAIRKNTGVPAPIRFSIWKPPHDHCASKMLGLSFRRVFRAGIRSPASSHQSYRPSIPVCGRVDPVHDLKLPARGFQRSVNALLVPAHSADAGENAAELTRRIKAAVIAVF</sequence>
<reference evidence="1 2" key="1">
    <citation type="submission" date="2020-02" db="EMBL/GenBank/DDBJ databases">
        <authorList>
            <person name="Ferguson B K."/>
        </authorList>
    </citation>
    <scope>NUCLEOTIDE SEQUENCE [LARGE SCALE GENOMIC DNA]</scope>
</reference>
<evidence type="ECO:0000313" key="2">
    <source>
        <dbReference type="Proteomes" id="UP000479000"/>
    </source>
</evidence>
<accession>A0A6H5HXV6</accession>
<dbReference type="Proteomes" id="UP000479000">
    <property type="component" value="Unassembled WGS sequence"/>
</dbReference>
<proteinExistence type="predicted"/>
<dbReference type="AlphaFoldDB" id="A0A6H5HXV6"/>
<protein>
    <submittedName>
        <fullName evidence="1">Uncharacterized protein</fullName>
    </submittedName>
</protein>
<keyword evidence="2" id="KW-1185">Reference proteome</keyword>
<gene>
    <name evidence="1" type="ORF">NTEN_LOCUS23736</name>
</gene>
<organism evidence="1 2">
    <name type="scientific">Nesidiocoris tenuis</name>
    <dbReference type="NCBI Taxonomy" id="355587"/>
    <lineage>
        <taxon>Eukaryota</taxon>
        <taxon>Metazoa</taxon>
        <taxon>Ecdysozoa</taxon>
        <taxon>Arthropoda</taxon>
        <taxon>Hexapoda</taxon>
        <taxon>Insecta</taxon>
        <taxon>Pterygota</taxon>
        <taxon>Neoptera</taxon>
        <taxon>Paraneoptera</taxon>
        <taxon>Hemiptera</taxon>
        <taxon>Heteroptera</taxon>
        <taxon>Panheteroptera</taxon>
        <taxon>Cimicomorpha</taxon>
        <taxon>Miridae</taxon>
        <taxon>Dicyphina</taxon>
        <taxon>Nesidiocoris</taxon>
    </lineage>
</organism>
<dbReference type="EMBL" id="CADCXU010035020">
    <property type="protein sequence ID" value="CAB0020130.1"/>
    <property type="molecule type" value="Genomic_DNA"/>
</dbReference>
<evidence type="ECO:0000313" key="1">
    <source>
        <dbReference type="EMBL" id="CAB0020130.1"/>
    </source>
</evidence>